<keyword evidence="4 9" id="KW-0732">Signal</keyword>
<dbReference type="SMART" id="SM00020">
    <property type="entry name" value="Tryp_SPc"/>
    <property type="match status" value="1"/>
</dbReference>
<keyword evidence="5" id="KW-0391">Immunity</keyword>
<feature type="chain" id="PRO_5012451782" description="Peptidase S1 domain-containing protein" evidence="9">
    <location>
        <begin position="18"/>
        <end position="306"/>
    </location>
</feature>
<dbReference type="AlphaFoldDB" id="A0A2C9H6G3"/>
<evidence type="ECO:0000256" key="5">
    <source>
        <dbReference type="ARBA" id="ARBA00022859"/>
    </source>
</evidence>
<evidence type="ECO:0000256" key="4">
    <source>
        <dbReference type="ARBA" id="ARBA00022729"/>
    </source>
</evidence>
<dbReference type="InterPro" id="IPR001254">
    <property type="entry name" value="Trypsin_dom"/>
</dbReference>
<dbReference type="PROSITE" id="PS50240">
    <property type="entry name" value="TRYPSIN_DOM"/>
    <property type="match status" value="1"/>
</dbReference>
<dbReference type="InterPro" id="IPR001314">
    <property type="entry name" value="Peptidase_S1A"/>
</dbReference>
<evidence type="ECO:0000259" key="10">
    <source>
        <dbReference type="PROSITE" id="PS50240"/>
    </source>
</evidence>
<dbReference type="Gene3D" id="2.40.10.10">
    <property type="entry name" value="Trypsin-like serine proteases"/>
    <property type="match status" value="1"/>
</dbReference>
<evidence type="ECO:0000256" key="6">
    <source>
        <dbReference type="ARBA" id="ARBA00023157"/>
    </source>
</evidence>
<evidence type="ECO:0000256" key="1">
    <source>
        <dbReference type="ARBA" id="ARBA00004613"/>
    </source>
</evidence>
<dbReference type="InterPro" id="IPR009003">
    <property type="entry name" value="Peptidase_S1_PA"/>
</dbReference>
<dbReference type="VEuPathDB" id="VectorBase:AMIN016052"/>
<keyword evidence="3" id="KW-0399">Innate immunity</keyword>
<dbReference type="EnsemblMetazoa" id="AMIN016052-RA">
    <property type="protein sequence ID" value="AMIN016052-PA"/>
    <property type="gene ID" value="AMIN016052"/>
</dbReference>
<evidence type="ECO:0000256" key="3">
    <source>
        <dbReference type="ARBA" id="ARBA00022588"/>
    </source>
</evidence>
<evidence type="ECO:0000313" key="12">
    <source>
        <dbReference type="Proteomes" id="UP000075920"/>
    </source>
</evidence>
<evidence type="ECO:0000313" key="11">
    <source>
        <dbReference type="EnsemblMetazoa" id="AMIN016052-PA"/>
    </source>
</evidence>
<evidence type="ECO:0000256" key="8">
    <source>
        <dbReference type="ARBA" id="ARBA00024195"/>
    </source>
</evidence>
<sequence>MATKLCALILLLGGALANGQSALNGTDVDWTKVRFLDEFDEYWARLPEELQQFRSTISGPASRISSGLIAVPGQFPYQVILLSEFTVGTVFCGGTVLTNSFILTTAHCVTESVGLKANGGLAIMGAYDRIIVEPAQQRIRYNTAGITIHPGYSYVNLRNDIATVLLNTPITYSARIQPVRLPDPTDQRTFATVQGTVTGFGRSSTVSTTMSRYLRYTFDDILSNSECSLYWSPVYVDAQNVCLNAGNGRSPCIGDSGGPLLVDSALGPIQVGIVSFGEAVGCAVNYPSIFVRITHFLPWILDNSDY</sequence>
<feature type="signal peptide" evidence="9">
    <location>
        <begin position="1"/>
        <end position="17"/>
    </location>
</feature>
<dbReference type="STRING" id="112268.A0A2C9H6G3"/>
<comment type="similarity">
    <text evidence="8">Belongs to the peptidase S1 family. CLIP subfamily.</text>
</comment>
<evidence type="ECO:0000256" key="9">
    <source>
        <dbReference type="SAM" id="SignalP"/>
    </source>
</evidence>
<dbReference type="GO" id="GO:0045087">
    <property type="term" value="P:innate immune response"/>
    <property type="evidence" value="ECO:0007669"/>
    <property type="project" value="UniProtKB-KW"/>
</dbReference>
<reference evidence="11" key="2">
    <citation type="submission" date="2020-05" db="UniProtKB">
        <authorList>
            <consortium name="EnsemblMetazoa"/>
        </authorList>
    </citation>
    <scope>IDENTIFICATION</scope>
    <source>
        <strain evidence="11">MINIMUS1</strain>
    </source>
</reference>
<proteinExistence type="inferred from homology"/>
<protein>
    <recommendedName>
        <fullName evidence="10">Peptidase S1 domain-containing protein</fullName>
    </recommendedName>
</protein>
<keyword evidence="6" id="KW-1015">Disulfide bond</keyword>
<evidence type="ECO:0000256" key="2">
    <source>
        <dbReference type="ARBA" id="ARBA00022525"/>
    </source>
</evidence>
<organism evidence="11 12">
    <name type="scientific">Anopheles minimus</name>
    <dbReference type="NCBI Taxonomy" id="112268"/>
    <lineage>
        <taxon>Eukaryota</taxon>
        <taxon>Metazoa</taxon>
        <taxon>Ecdysozoa</taxon>
        <taxon>Arthropoda</taxon>
        <taxon>Hexapoda</taxon>
        <taxon>Insecta</taxon>
        <taxon>Pterygota</taxon>
        <taxon>Neoptera</taxon>
        <taxon>Endopterygota</taxon>
        <taxon>Diptera</taxon>
        <taxon>Nematocera</taxon>
        <taxon>Culicoidea</taxon>
        <taxon>Culicidae</taxon>
        <taxon>Anophelinae</taxon>
        <taxon>Anopheles</taxon>
    </lineage>
</organism>
<dbReference type="PANTHER" id="PTHR24256">
    <property type="entry name" value="TRYPTASE-RELATED"/>
    <property type="match status" value="1"/>
</dbReference>
<dbReference type="FunFam" id="2.40.10.10:FF:000068">
    <property type="entry name" value="transmembrane protease serine 2"/>
    <property type="match status" value="1"/>
</dbReference>
<dbReference type="CDD" id="cd00190">
    <property type="entry name" value="Tryp_SPc"/>
    <property type="match status" value="1"/>
</dbReference>
<keyword evidence="2" id="KW-0964">Secreted</keyword>
<feature type="domain" description="Peptidase S1" evidence="10">
    <location>
        <begin position="64"/>
        <end position="305"/>
    </location>
</feature>
<dbReference type="PROSITE" id="PS00135">
    <property type="entry name" value="TRYPSIN_SER"/>
    <property type="match status" value="1"/>
</dbReference>
<dbReference type="PRINTS" id="PR00722">
    <property type="entry name" value="CHYMOTRYPSIN"/>
</dbReference>
<dbReference type="InterPro" id="IPR033116">
    <property type="entry name" value="TRYPSIN_SER"/>
</dbReference>
<dbReference type="GO" id="GO:0005576">
    <property type="term" value="C:extracellular region"/>
    <property type="evidence" value="ECO:0007669"/>
    <property type="project" value="UniProtKB-SubCell"/>
</dbReference>
<reference evidence="12" key="1">
    <citation type="submission" date="2013-03" db="EMBL/GenBank/DDBJ databases">
        <title>The Genome Sequence of Anopheles minimus MINIMUS1.</title>
        <authorList>
            <consortium name="The Broad Institute Genomics Platform"/>
            <person name="Neafsey D.E."/>
            <person name="Walton C."/>
            <person name="Walker B."/>
            <person name="Young S.K."/>
            <person name="Zeng Q."/>
            <person name="Gargeya S."/>
            <person name="Fitzgerald M."/>
            <person name="Haas B."/>
            <person name="Abouelleil A."/>
            <person name="Allen A.W."/>
            <person name="Alvarado L."/>
            <person name="Arachchi H.M."/>
            <person name="Berlin A.M."/>
            <person name="Chapman S.B."/>
            <person name="Gainer-Dewar J."/>
            <person name="Goldberg J."/>
            <person name="Griggs A."/>
            <person name="Gujja S."/>
            <person name="Hansen M."/>
            <person name="Howarth C."/>
            <person name="Imamovic A."/>
            <person name="Ireland A."/>
            <person name="Larimer J."/>
            <person name="McCowan C."/>
            <person name="Murphy C."/>
            <person name="Pearson M."/>
            <person name="Poon T.W."/>
            <person name="Priest M."/>
            <person name="Roberts A."/>
            <person name="Saif S."/>
            <person name="Shea T."/>
            <person name="Sisk P."/>
            <person name="Sykes S."/>
            <person name="Wortman J."/>
            <person name="Nusbaum C."/>
            <person name="Birren B."/>
        </authorList>
    </citation>
    <scope>NUCLEOTIDE SEQUENCE [LARGE SCALE GENOMIC DNA]</scope>
    <source>
        <strain evidence="12">MINIMUS1</strain>
    </source>
</reference>
<dbReference type="GO" id="GO:0006508">
    <property type="term" value="P:proteolysis"/>
    <property type="evidence" value="ECO:0007669"/>
    <property type="project" value="InterPro"/>
</dbReference>
<dbReference type="Proteomes" id="UP000075920">
    <property type="component" value="Unassembled WGS sequence"/>
</dbReference>
<keyword evidence="12" id="KW-1185">Reference proteome</keyword>
<name>A0A2C9H6G3_9DIPT</name>
<accession>A0A2C9H6G3</accession>
<dbReference type="InterPro" id="IPR043504">
    <property type="entry name" value="Peptidase_S1_PA_chymotrypsin"/>
</dbReference>
<dbReference type="InterPro" id="IPR051487">
    <property type="entry name" value="Ser/Thr_Proteases_Immune/Dev"/>
</dbReference>
<dbReference type="Pfam" id="PF00089">
    <property type="entry name" value="Trypsin"/>
    <property type="match status" value="1"/>
</dbReference>
<dbReference type="SUPFAM" id="SSF50494">
    <property type="entry name" value="Trypsin-like serine proteases"/>
    <property type="match status" value="1"/>
</dbReference>
<evidence type="ECO:0000256" key="7">
    <source>
        <dbReference type="ARBA" id="ARBA00023180"/>
    </source>
</evidence>
<dbReference type="GO" id="GO:0004252">
    <property type="term" value="F:serine-type endopeptidase activity"/>
    <property type="evidence" value="ECO:0007669"/>
    <property type="project" value="InterPro"/>
</dbReference>
<keyword evidence="7" id="KW-0325">Glycoprotein</keyword>
<comment type="subcellular location">
    <subcellularLocation>
        <location evidence="1">Secreted</location>
    </subcellularLocation>
</comment>